<dbReference type="Proteomes" id="UP000004931">
    <property type="component" value="Unassembled WGS sequence"/>
</dbReference>
<dbReference type="SFLD" id="SFLDS00019">
    <property type="entry name" value="Glutathione_Transferase_(cytos"/>
    <property type="match status" value="1"/>
</dbReference>
<dbReference type="InterPro" id="IPR004045">
    <property type="entry name" value="Glutathione_S-Trfase_N"/>
</dbReference>
<evidence type="ECO:0000313" key="2">
    <source>
        <dbReference type="EMBL" id="EAW33095.1"/>
    </source>
</evidence>
<dbReference type="InterPro" id="IPR004046">
    <property type="entry name" value="GST_C"/>
</dbReference>
<dbReference type="SFLD" id="SFLDG00358">
    <property type="entry name" value="Main_(cytGST)"/>
    <property type="match status" value="1"/>
</dbReference>
<dbReference type="AlphaFoldDB" id="A0YAE1"/>
<dbReference type="EMBL" id="AAVT01000001">
    <property type="protein sequence ID" value="EAW33095.1"/>
    <property type="molecule type" value="Genomic_DNA"/>
</dbReference>
<dbReference type="Pfam" id="PF02798">
    <property type="entry name" value="GST_N"/>
    <property type="match status" value="1"/>
</dbReference>
<evidence type="ECO:0000259" key="1">
    <source>
        <dbReference type="PROSITE" id="PS50404"/>
    </source>
</evidence>
<keyword evidence="2" id="KW-0808">Transferase</keyword>
<dbReference type="InterPro" id="IPR036249">
    <property type="entry name" value="Thioredoxin-like_sf"/>
</dbReference>
<evidence type="ECO:0000313" key="3">
    <source>
        <dbReference type="Proteomes" id="UP000004931"/>
    </source>
</evidence>
<protein>
    <submittedName>
        <fullName evidence="2">Glutathione S-transferase</fullName>
    </submittedName>
</protein>
<dbReference type="Gene3D" id="3.40.30.10">
    <property type="entry name" value="Glutaredoxin"/>
    <property type="match status" value="1"/>
</dbReference>
<accession>A0YAE1</accession>
<dbReference type="GO" id="GO:0016740">
    <property type="term" value="F:transferase activity"/>
    <property type="evidence" value="ECO:0007669"/>
    <property type="project" value="UniProtKB-KW"/>
</dbReference>
<dbReference type="Pfam" id="PF14497">
    <property type="entry name" value="GST_C_3"/>
    <property type="match status" value="1"/>
</dbReference>
<dbReference type="SFLD" id="SFLDG01150">
    <property type="entry name" value="Main.1:_Beta-like"/>
    <property type="match status" value="1"/>
</dbReference>
<dbReference type="eggNOG" id="COG0625">
    <property type="taxonomic scope" value="Bacteria"/>
</dbReference>
<dbReference type="PANTHER" id="PTHR44051">
    <property type="entry name" value="GLUTATHIONE S-TRANSFERASE-RELATED"/>
    <property type="match status" value="1"/>
</dbReference>
<keyword evidence="3" id="KW-1185">Reference proteome</keyword>
<dbReference type="InterPro" id="IPR040079">
    <property type="entry name" value="Glutathione_S-Trfase"/>
</dbReference>
<dbReference type="PROSITE" id="PS50404">
    <property type="entry name" value="GST_NTER"/>
    <property type="match status" value="1"/>
</dbReference>
<organism evidence="2 3">
    <name type="scientific">marine gamma proteobacterium HTCC2143</name>
    <dbReference type="NCBI Taxonomy" id="247633"/>
    <lineage>
        <taxon>Bacteria</taxon>
        <taxon>Pseudomonadati</taxon>
        <taxon>Pseudomonadota</taxon>
        <taxon>Gammaproteobacteria</taxon>
        <taxon>Cellvibrionales</taxon>
        <taxon>Spongiibacteraceae</taxon>
        <taxon>BD1-7 clade</taxon>
    </lineage>
</organism>
<dbReference type="SUPFAM" id="SSF47616">
    <property type="entry name" value="GST C-terminal domain-like"/>
    <property type="match status" value="1"/>
</dbReference>
<dbReference type="SUPFAM" id="SSF52833">
    <property type="entry name" value="Thioredoxin-like"/>
    <property type="match status" value="1"/>
</dbReference>
<dbReference type="InterPro" id="IPR036282">
    <property type="entry name" value="Glutathione-S-Trfase_C_sf"/>
</dbReference>
<comment type="caution">
    <text evidence="2">The sequence shown here is derived from an EMBL/GenBank/DDBJ whole genome shotgun (WGS) entry which is preliminary data.</text>
</comment>
<gene>
    <name evidence="2" type="ORF">GP2143_17606</name>
</gene>
<dbReference type="PANTHER" id="PTHR44051:SF9">
    <property type="entry name" value="GLUTATHIONE S-TRANSFERASE 1"/>
    <property type="match status" value="1"/>
</dbReference>
<reference evidence="2 3" key="1">
    <citation type="journal article" date="2010" name="J. Bacteriol.">
        <title>Genome sequence of the oligotrophic marine Gammaproteobacterium HTCC2143, isolated from the Oregon Coast.</title>
        <authorList>
            <person name="Oh H.M."/>
            <person name="Kang I."/>
            <person name="Ferriera S."/>
            <person name="Giovannoni S.J."/>
            <person name="Cho J.C."/>
        </authorList>
    </citation>
    <scope>NUCLEOTIDE SEQUENCE [LARGE SCALE GENOMIC DNA]</scope>
    <source>
        <strain evidence="2 3">HTCC2143</strain>
    </source>
</reference>
<proteinExistence type="predicted"/>
<dbReference type="Gene3D" id="1.20.1050.10">
    <property type="match status" value="1"/>
</dbReference>
<dbReference type="STRING" id="247633.GP2143_17606"/>
<name>A0YAE1_9GAMM</name>
<sequence length="205" mass="23227">MLTIHHLRIGRSIFTVWLLEELELEYTVKEYFRNPDTNRAPPELRDIHPLGKSPVIDDDGLILTESGAIVSYLLKKHDPEHRFSPAPHDLAAWGTYNQWLHYPEGSVFLALLIQLLLLRSGVPAPVFEGYSQAEVKLHLDHISSQLGENDYILGNQFSAADFGVCYMMSMAESLGLLSGHKSLSDYVERNKNRPAFKRAVDRAVE</sequence>
<feature type="domain" description="GST N-terminal" evidence="1">
    <location>
        <begin position="1"/>
        <end position="81"/>
    </location>
</feature>
<dbReference type="OrthoDB" id="9810080at2"/>
<dbReference type="CDD" id="cd03046">
    <property type="entry name" value="GST_N_GTT1_like"/>
    <property type="match status" value="1"/>
</dbReference>